<organism evidence="1 2">
    <name type="scientific">Choristoneura fumiferana</name>
    <name type="common">Spruce budworm moth</name>
    <name type="synonym">Archips fumiferana</name>
    <dbReference type="NCBI Taxonomy" id="7141"/>
    <lineage>
        <taxon>Eukaryota</taxon>
        <taxon>Metazoa</taxon>
        <taxon>Ecdysozoa</taxon>
        <taxon>Arthropoda</taxon>
        <taxon>Hexapoda</taxon>
        <taxon>Insecta</taxon>
        <taxon>Pterygota</taxon>
        <taxon>Neoptera</taxon>
        <taxon>Endopterygota</taxon>
        <taxon>Lepidoptera</taxon>
        <taxon>Glossata</taxon>
        <taxon>Ditrysia</taxon>
        <taxon>Tortricoidea</taxon>
        <taxon>Tortricidae</taxon>
        <taxon>Tortricinae</taxon>
        <taxon>Choristoneura</taxon>
    </lineage>
</organism>
<dbReference type="EMBL" id="CM046130">
    <property type="protein sequence ID" value="KAI8431790.1"/>
    <property type="molecule type" value="Genomic_DNA"/>
</dbReference>
<accession>A0ACC0K600</accession>
<dbReference type="Proteomes" id="UP001064048">
    <property type="component" value="Chromosome 30"/>
</dbReference>
<reference evidence="1 2" key="1">
    <citation type="journal article" date="2022" name="Genome Biol. Evol.">
        <title>The Spruce Budworm Genome: Reconstructing the Evolutionary History of Antifreeze Proteins.</title>
        <authorList>
            <person name="Beliveau C."/>
            <person name="Gagne P."/>
            <person name="Picq S."/>
            <person name="Vernygora O."/>
            <person name="Keeling C.I."/>
            <person name="Pinkney K."/>
            <person name="Doucet D."/>
            <person name="Wen F."/>
            <person name="Johnston J.S."/>
            <person name="Maaroufi H."/>
            <person name="Boyle B."/>
            <person name="Laroche J."/>
            <person name="Dewar K."/>
            <person name="Juretic N."/>
            <person name="Blackburn G."/>
            <person name="Nisole A."/>
            <person name="Brunet B."/>
            <person name="Brandao M."/>
            <person name="Lumley L."/>
            <person name="Duan J."/>
            <person name="Quan G."/>
            <person name="Lucarotti C.J."/>
            <person name="Roe A.D."/>
            <person name="Sperling F.A.H."/>
            <person name="Levesque R.C."/>
            <person name="Cusson M."/>
        </authorList>
    </citation>
    <scope>NUCLEOTIDE SEQUENCE [LARGE SCALE GENOMIC DNA]</scope>
    <source>
        <strain evidence="1">Glfc:IPQL:Cfum</strain>
    </source>
</reference>
<sequence length="672" mass="74661">MAQQRFIYGQSHLLAIMFRTLLGLPRTLRTRDAHLLRLATTSTVYECQKNLPPVRNTSAEKNPAETQRETQRTRLPAPSSRALAPPALPAPATTPPRGRGAASDCVSALPQYAFITLREYTVTLLVTTKLVRDRLDRQCCVIIGLFSHVSMATESGDMRSLGSLLGWEADDPGDNVILSRLTRLISAHLPDGWQEWRVHTYSKEDLLGNELDPQVLNKVRFAIPTTGLARAFSPNCSSLSERAYRDIKLKLLEWPLCVGLIIGPASLAARIRGSAVQNELVVAALADIKPLLICREEANRELSADTEDNGSVTHSSRRSNSSVRVSKRQDRLSRLEENHMVLKEMLESFMKKFETPFDSQENSACESTDEDSASAYSSENNGPPVTEKSSTQATSAWKPPEPPLGSDDDFDWQPCTKPQDPVIPNPKPHIAEQGVKVLRLGDTTYNQIRYVEVQKRLHAAPVFGTLKANPVLVKHITPNPVQDQLGKMDYVLGTVVHGLLMQRDALHGALKDLSNKHPGLKEDLKSHLSTGSAMKTISDDLLQFACGRRNEIIEQRRNLLIPKDEYQASLLNSVPPSTTHLFCETKLAEVLKQPPQQIFFRSNKPRRTEGKRYISASGFSQGKVSKKKAVNKLRSRHSDKTGQSSRRPTQPISSSARGRSSKGHASRKYKST</sequence>
<comment type="caution">
    <text evidence="1">The sequence shown here is derived from an EMBL/GenBank/DDBJ whole genome shotgun (WGS) entry which is preliminary data.</text>
</comment>
<proteinExistence type="predicted"/>
<protein>
    <submittedName>
        <fullName evidence="1">Uncharacterized protein</fullName>
    </submittedName>
</protein>
<keyword evidence="2" id="KW-1185">Reference proteome</keyword>
<name>A0ACC0K600_CHOFU</name>
<evidence type="ECO:0000313" key="2">
    <source>
        <dbReference type="Proteomes" id="UP001064048"/>
    </source>
</evidence>
<gene>
    <name evidence="1" type="ORF">MSG28_016210</name>
</gene>
<evidence type="ECO:0000313" key="1">
    <source>
        <dbReference type="EMBL" id="KAI8431790.1"/>
    </source>
</evidence>